<proteinExistence type="predicted"/>
<dbReference type="OMA" id="WRNSMIS"/>
<sequence>MGGFQKYPIPRYMNTSMWVVNRNWKWNTFHMLVPTFFLSFLCFRNFSVSTVTPPQPGEYIDPKSQWTPKILKY</sequence>
<dbReference type="STRING" id="857967.G0QKL7"/>
<evidence type="ECO:0000313" key="2">
    <source>
        <dbReference type="Proteomes" id="UP000008983"/>
    </source>
</evidence>
<dbReference type="GeneID" id="14910424"/>
<dbReference type="RefSeq" id="XP_004039539.1">
    <property type="nucleotide sequence ID" value="XM_004039491.1"/>
</dbReference>
<dbReference type="eggNOG" id="ENOG502T22V">
    <property type="taxonomic scope" value="Eukaryota"/>
</dbReference>
<dbReference type="Proteomes" id="UP000008983">
    <property type="component" value="Unassembled WGS sequence"/>
</dbReference>
<gene>
    <name evidence="1" type="ORF">IMG5_019420</name>
</gene>
<dbReference type="EMBL" id="GL983174">
    <property type="protein sequence ID" value="EGR34235.1"/>
    <property type="molecule type" value="Genomic_DNA"/>
</dbReference>
<evidence type="ECO:0008006" key="3">
    <source>
        <dbReference type="Google" id="ProtNLM"/>
    </source>
</evidence>
<protein>
    <recommendedName>
        <fullName evidence="3">Transmembrane protein</fullName>
    </recommendedName>
</protein>
<dbReference type="InParanoid" id="G0QKL7"/>
<keyword evidence="2" id="KW-1185">Reference proteome</keyword>
<organism evidence="1 2">
    <name type="scientific">Ichthyophthirius multifiliis</name>
    <name type="common">White spot disease agent</name>
    <name type="synonym">Ich</name>
    <dbReference type="NCBI Taxonomy" id="5932"/>
    <lineage>
        <taxon>Eukaryota</taxon>
        <taxon>Sar</taxon>
        <taxon>Alveolata</taxon>
        <taxon>Ciliophora</taxon>
        <taxon>Intramacronucleata</taxon>
        <taxon>Oligohymenophorea</taxon>
        <taxon>Hymenostomatida</taxon>
        <taxon>Ophryoglenina</taxon>
        <taxon>Ichthyophthirius</taxon>
    </lineage>
</organism>
<accession>G0QKL7</accession>
<dbReference type="AlphaFoldDB" id="G0QKL7"/>
<dbReference type="OrthoDB" id="3900342at2759"/>
<evidence type="ECO:0000313" key="1">
    <source>
        <dbReference type="EMBL" id="EGR34235.1"/>
    </source>
</evidence>
<reference evidence="1 2" key="1">
    <citation type="submission" date="2011-07" db="EMBL/GenBank/DDBJ databases">
        <authorList>
            <person name="Coyne R."/>
            <person name="Brami D."/>
            <person name="Johnson J."/>
            <person name="Hostetler J."/>
            <person name="Hannick L."/>
            <person name="Clark T."/>
            <person name="Cassidy-Hanley D."/>
            <person name="Inman J."/>
        </authorList>
    </citation>
    <scope>NUCLEOTIDE SEQUENCE [LARGE SCALE GENOMIC DNA]</scope>
    <source>
        <strain evidence="1 2">G5</strain>
    </source>
</reference>
<name>G0QKL7_ICHMU</name>